<keyword evidence="2" id="KW-1185">Reference proteome</keyword>
<dbReference type="STRING" id="1223545.GS4_08_01000"/>
<gene>
    <name evidence="1" type="ORF">GS4_08_01000</name>
</gene>
<name>M0QFX3_9ACTN</name>
<proteinExistence type="predicted"/>
<evidence type="ECO:0000313" key="2">
    <source>
        <dbReference type="Proteomes" id="UP000011666"/>
    </source>
</evidence>
<dbReference type="eggNOG" id="COG0515">
    <property type="taxonomic scope" value="Bacteria"/>
</dbReference>
<protein>
    <recommendedName>
        <fullName evidence="3">Pyridine nucleotide-disulfide oxidoreductase</fullName>
    </recommendedName>
</protein>
<dbReference type="AlphaFoldDB" id="M0QFX3"/>
<evidence type="ECO:0008006" key="3">
    <source>
        <dbReference type="Google" id="ProtNLM"/>
    </source>
</evidence>
<comment type="caution">
    <text evidence="1">The sequence shown here is derived from an EMBL/GenBank/DDBJ whole genome shotgun (WGS) entry which is preliminary data.</text>
</comment>
<dbReference type="Proteomes" id="UP000011666">
    <property type="component" value="Unassembled WGS sequence"/>
</dbReference>
<dbReference type="RefSeq" id="WP_007618783.1">
    <property type="nucleotide sequence ID" value="NZ_BANX01000008.1"/>
</dbReference>
<organism evidence="1 2">
    <name type="scientific">Gordonia soli NBRC 108243</name>
    <dbReference type="NCBI Taxonomy" id="1223545"/>
    <lineage>
        <taxon>Bacteria</taxon>
        <taxon>Bacillati</taxon>
        <taxon>Actinomycetota</taxon>
        <taxon>Actinomycetes</taxon>
        <taxon>Mycobacteriales</taxon>
        <taxon>Gordoniaceae</taxon>
        <taxon>Gordonia</taxon>
    </lineage>
</organism>
<sequence>MTFHDSTTRPEITYIADVSTRAQRPGWRLARRTAMLLACFGVAAVTACSASFSLGDSPVEKTSDIAVGECLTIGDEADDQGKVRASKTGCDSSDGLTFYAASAVTTDAVCAGENSASLSFPGDPRKLCMTPNFVNGDCYQIPLPGGELIDYRNIDCAATPASTTVVAEAVTRSDESVSCPDDLTKWSFTEPNSLGYCLRALQTA</sequence>
<reference evidence="1 2" key="1">
    <citation type="submission" date="2013-01" db="EMBL/GenBank/DDBJ databases">
        <title>Whole genome shotgun sequence of Gordonia soli NBRC 108243.</title>
        <authorList>
            <person name="Isaki-Nakamura S."/>
            <person name="Hosoyama A."/>
            <person name="Tsuchikane K."/>
            <person name="Ando Y."/>
            <person name="Baba S."/>
            <person name="Ohji S."/>
            <person name="Hamada M."/>
            <person name="Tamura T."/>
            <person name="Yamazoe A."/>
            <person name="Yamazaki S."/>
            <person name="Fujita N."/>
        </authorList>
    </citation>
    <scope>NUCLEOTIDE SEQUENCE [LARGE SCALE GENOMIC DNA]</scope>
    <source>
        <strain evidence="1 2">NBRC 108243</strain>
    </source>
</reference>
<accession>M0QFX3</accession>
<evidence type="ECO:0000313" key="1">
    <source>
        <dbReference type="EMBL" id="GAC67515.1"/>
    </source>
</evidence>
<dbReference type="EMBL" id="BANX01000008">
    <property type="protein sequence ID" value="GAC67515.1"/>
    <property type="molecule type" value="Genomic_DNA"/>
</dbReference>